<dbReference type="InterPro" id="IPR004875">
    <property type="entry name" value="DDE_SF_endonuclease_dom"/>
</dbReference>
<dbReference type="PANTHER" id="PTHR19303:SF74">
    <property type="entry name" value="POGO TRANSPOSABLE ELEMENT WITH KRAB DOMAIN"/>
    <property type="match status" value="1"/>
</dbReference>
<keyword evidence="3" id="KW-1185">Reference proteome</keyword>
<evidence type="ECO:0000313" key="2">
    <source>
        <dbReference type="EMBL" id="KAJ8911934.1"/>
    </source>
</evidence>
<dbReference type="Pfam" id="PF03184">
    <property type="entry name" value="DDE_1"/>
    <property type="match status" value="1"/>
</dbReference>
<proteinExistence type="predicted"/>
<evidence type="ECO:0000313" key="3">
    <source>
        <dbReference type="Proteomes" id="UP001159042"/>
    </source>
</evidence>
<dbReference type="PANTHER" id="PTHR19303">
    <property type="entry name" value="TRANSPOSON"/>
    <property type="match status" value="1"/>
</dbReference>
<dbReference type="GO" id="GO:0005634">
    <property type="term" value="C:nucleus"/>
    <property type="evidence" value="ECO:0007669"/>
    <property type="project" value="TreeGrafter"/>
</dbReference>
<dbReference type="GO" id="GO:0003677">
    <property type="term" value="F:DNA binding"/>
    <property type="evidence" value="ECO:0007669"/>
    <property type="project" value="TreeGrafter"/>
</dbReference>
<protein>
    <recommendedName>
        <fullName evidence="1">DDE-1 domain-containing protein</fullName>
    </recommendedName>
</protein>
<gene>
    <name evidence="2" type="ORF">NQ315_016275</name>
</gene>
<sequence>MQTTIEGDFQFNGLKTFLEKRGYPLKVWIGEDQTAVNTSFPAVNLSQRRFSEYNLFDQDWKIPGSNNPFGSIERHKELSLREAEGLTKARSVITEEYIRKWFKDLDQFLQENNASSILEDPSRILNGDETSFSMCPKTDGRTVPPMVVFPFIRPNKALIDSVPTSWFIDRSESGWIKSDTFYEYIANGLNSWIETNNINRPVLLLVDGHKSHLTLELSKFCHDNEIFLYALPPNTTHILQPADVSVFKPLKTSWKQTVRKWQMKEANCNQVLTKCTLSPLLKQVLDDPSLPQIIKNGFRKCGLYPMNSDVVDYKEGIDNVGIVVQHLKNIQQEYYPSEYATFTVGNDGMLEPLEQNDNGVVVFTFIELPNVANDNERNITEPATSIIDTLPYSDNGAIPSEIQIYSINLNTEQDREDT</sequence>
<dbReference type="Proteomes" id="UP001159042">
    <property type="component" value="Unassembled WGS sequence"/>
</dbReference>
<reference evidence="2 3" key="1">
    <citation type="journal article" date="2023" name="Insect Mol. Biol.">
        <title>Genome sequencing provides insights into the evolution of gene families encoding plant cell wall-degrading enzymes in longhorned beetles.</title>
        <authorList>
            <person name="Shin N.R."/>
            <person name="Okamura Y."/>
            <person name="Kirsch R."/>
            <person name="Pauchet Y."/>
        </authorList>
    </citation>
    <scope>NUCLEOTIDE SEQUENCE [LARGE SCALE GENOMIC DNA]</scope>
    <source>
        <strain evidence="2">EAD_L_NR</strain>
    </source>
</reference>
<accession>A0AAV8VCL1</accession>
<organism evidence="2 3">
    <name type="scientific">Exocentrus adspersus</name>
    <dbReference type="NCBI Taxonomy" id="1586481"/>
    <lineage>
        <taxon>Eukaryota</taxon>
        <taxon>Metazoa</taxon>
        <taxon>Ecdysozoa</taxon>
        <taxon>Arthropoda</taxon>
        <taxon>Hexapoda</taxon>
        <taxon>Insecta</taxon>
        <taxon>Pterygota</taxon>
        <taxon>Neoptera</taxon>
        <taxon>Endopterygota</taxon>
        <taxon>Coleoptera</taxon>
        <taxon>Polyphaga</taxon>
        <taxon>Cucujiformia</taxon>
        <taxon>Chrysomeloidea</taxon>
        <taxon>Cerambycidae</taxon>
        <taxon>Lamiinae</taxon>
        <taxon>Acanthocinini</taxon>
        <taxon>Exocentrus</taxon>
    </lineage>
</organism>
<evidence type="ECO:0000259" key="1">
    <source>
        <dbReference type="Pfam" id="PF03184"/>
    </source>
</evidence>
<dbReference type="EMBL" id="JANEYG010000154">
    <property type="protein sequence ID" value="KAJ8911934.1"/>
    <property type="molecule type" value="Genomic_DNA"/>
</dbReference>
<dbReference type="AlphaFoldDB" id="A0AAV8VCL1"/>
<dbReference type="InterPro" id="IPR050863">
    <property type="entry name" value="CenT-Element_Derived"/>
</dbReference>
<name>A0AAV8VCL1_9CUCU</name>
<comment type="caution">
    <text evidence="2">The sequence shown here is derived from an EMBL/GenBank/DDBJ whole genome shotgun (WGS) entry which is preliminary data.</text>
</comment>
<feature type="domain" description="DDE-1" evidence="1">
    <location>
        <begin position="132"/>
        <end position="275"/>
    </location>
</feature>